<dbReference type="Proteomes" id="UP000074072">
    <property type="component" value="Unassembled WGS sequence"/>
</dbReference>
<evidence type="ECO:0000313" key="7">
    <source>
        <dbReference type="Proteomes" id="UP000074410"/>
    </source>
</evidence>
<feature type="domain" description="PilZ" evidence="1">
    <location>
        <begin position="13"/>
        <end position="98"/>
    </location>
</feature>
<evidence type="ECO:0000313" key="9">
    <source>
        <dbReference type="Proteomes" id="UP000557656"/>
    </source>
</evidence>
<dbReference type="RefSeq" id="WP_058717895.1">
    <property type="nucleotide sequence ID" value="NZ_DASCOA010000029.1"/>
</dbReference>
<dbReference type="InterPro" id="IPR009875">
    <property type="entry name" value="PilZ_domain"/>
</dbReference>
<sequence length="104" mass="11560">MFAAEFEPAEYTNRRRALRKAAALDTEMDRGGLSRALCRVLDISVHGARLQTYTSLRRGSDIWLRLPQVGEVAAHVVWATDFAAGCQFEKPLAPEAFEILAPLT</sequence>
<evidence type="ECO:0000313" key="5">
    <source>
        <dbReference type="EMBL" id="NVP31589.1"/>
    </source>
</evidence>
<keyword evidence="9" id="KW-1185">Reference proteome</keyword>
<dbReference type="GeneID" id="78485688"/>
<dbReference type="Proteomes" id="UP000557656">
    <property type="component" value="Unassembled WGS sequence"/>
</dbReference>
<dbReference type="Pfam" id="PF07238">
    <property type="entry name" value="PilZ"/>
    <property type="match status" value="1"/>
</dbReference>
<dbReference type="Proteomes" id="UP000531581">
    <property type="component" value="Unassembled WGS sequence"/>
</dbReference>
<dbReference type="Gene3D" id="2.40.10.220">
    <property type="entry name" value="predicted glycosyltransferase like domains"/>
    <property type="match status" value="1"/>
</dbReference>
<name>A0A147J084_9SPHN</name>
<evidence type="ECO:0000313" key="8">
    <source>
        <dbReference type="Proteomes" id="UP000531581"/>
    </source>
</evidence>
<evidence type="ECO:0000313" key="4">
    <source>
        <dbReference type="EMBL" id="NNG54335.1"/>
    </source>
</evidence>
<evidence type="ECO:0000313" key="6">
    <source>
        <dbReference type="Proteomes" id="UP000074072"/>
    </source>
</evidence>
<evidence type="ECO:0000259" key="1">
    <source>
        <dbReference type="Pfam" id="PF07238"/>
    </source>
</evidence>
<dbReference type="GO" id="GO:0035438">
    <property type="term" value="F:cyclic-di-GMP binding"/>
    <property type="evidence" value="ECO:0007669"/>
    <property type="project" value="InterPro"/>
</dbReference>
<evidence type="ECO:0000313" key="2">
    <source>
        <dbReference type="EMBL" id="KTW01485.1"/>
    </source>
</evidence>
<dbReference type="EMBL" id="LDTE01000029">
    <property type="protein sequence ID" value="KTW01485.1"/>
    <property type="molecule type" value="Genomic_DNA"/>
</dbReference>
<dbReference type="OrthoDB" id="9795572at2"/>
<dbReference type="PATRIC" id="fig|33051.4.peg.1827"/>
<reference evidence="6 7" key="1">
    <citation type="journal article" date="2016" name="Front. Microbiol.">
        <title>Genomic Resource of Rice Seed Associated Bacteria.</title>
        <authorList>
            <person name="Midha S."/>
            <person name="Bansal K."/>
            <person name="Sharma S."/>
            <person name="Kumar N."/>
            <person name="Patil P.P."/>
            <person name="Chaudhry V."/>
            <person name="Patil P.B."/>
        </authorList>
    </citation>
    <scope>NUCLEOTIDE SEQUENCE [LARGE SCALE GENOMIC DNA]</scope>
    <source>
        <strain evidence="3 7">NS258</strain>
        <strain evidence="2 6">SB4</strain>
    </source>
</reference>
<organism evidence="2 6">
    <name type="scientific">Sphingomonas sanguinis</name>
    <dbReference type="NCBI Taxonomy" id="33051"/>
    <lineage>
        <taxon>Bacteria</taxon>
        <taxon>Pseudomonadati</taxon>
        <taxon>Pseudomonadota</taxon>
        <taxon>Alphaproteobacteria</taxon>
        <taxon>Sphingomonadales</taxon>
        <taxon>Sphingomonadaceae</taxon>
        <taxon>Sphingomonas</taxon>
    </lineage>
</organism>
<accession>A0A147J084</accession>
<dbReference type="SUPFAM" id="SSF141371">
    <property type="entry name" value="PilZ domain-like"/>
    <property type="match status" value="1"/>
</dbReference>
<reference evidence="8 9" key="2">
    <citation type="submission" date="2020-05" db="EMBL/GenBank/DDBJ databases">
        <title>Draft Genome Sequences of Sphingomonas sp. Isolated from the International Space Station.</title>
        <authorList>
            <person name="Bijlani S."/>
            <person name="Singh N.K."/>
            <person name="Mason C.E."/>
            <person name="Wang C.C."/>
            <person name="Venkateswaran K."/>
        </authorList>
    </citation>
    <scope>NUCLEOTIDE SEQUENCE [LARGE SCALE GENOMIC DNA]</scope>
    <source>
        <strain evidence="4 9">IIF7SW-B5</strain>
        <strain evidence="5">ISS-IIF7SWP</strain>
    </source>
</reference>
<dbReference type="EMBL" id="JABEOV010000018">
    <property type="protein sequence ID" value="NNG54335.1"/>
    <property type="molecule type" value="Genomic_DNA"/>
</dbReference>
<gene>
    <name evidence="4" type="ORF">HKX05_13325</name>
    <name evidence="5" type="ORF">HLV41_11090</name>
    <name evidence="3" type="ORF">NS258_15290</name>
    <name evidence="2" type="ORF">SB4_05940</name>
</gene>
<proteinExistence type="predicted"/>
<comment type="caution">
    <text evidence="2">The sequence shown here is derived from an EMBL/GenBank/DDBJ whole genome shotgun (WGS) entry which is preliminary data.</text>
</comment>
<evidence type="ECO:0000313" key="3">
    <source>
        <dbReference type="EMBL" id="KTW09656.1"/>
    </source>
</evidence>
<protein>
    <submittedName>
        <fullName evidence="4">PilZ domain-containing protein</fullName>
    </submittedName>
    <submittedName>
        <fullName evidence="2">Pilus assembly protein PilZ</fullName>
    </submittedName>
</protein>
<dbReference type="AlphaFoldDB" id="A0A147J084"/>
<dbReference type="EMBL" id="LDTC01000133">
    <property type="protein sequence ID" value="KTW09656.1"/>
    <property type="molecule type" value="Genomic_DNA"/>
</dbReference>
<dbReference type="EMBL" id="JABYQV010000007">
    <property type="protein sequence ID" value="NVP31589.1"/>
    <property type="molecule type" value="Genomic_DNA"/>
</dbReference>
<dbReference type="Proteomes" id="UP000074410">
    <property type="component" value="Unassembled WGS sequence"/>
</dbReference>